<feature type="compositionally biased region" description="Polar residues" evidence="1">
    <location>
        <begin position="1"/>
        <end position="20"/>
    </location>
</feature>
<dbReference type="EMBL" id="VDEP01000337">
    <property type="protein sequence ID" value="KAA1102789.1"/>
    <property type="molecule type" value="Genomic_DNA"/>
</dbReference>
<protein>
    <submittedName>
        <fullName evidence="2">Uncharacterized protein</fullName>
    </submittedName>
</protein>
<organism evidence="2 3">
    <name type="scientific">Puccinia graminis f. sp. tritici</name>
    <dbReference type="NCBI Taxonomy" id="56615"/>
    <lineage>
        <taxon>Eukaryota</taxon>
        <taxon>Fungi</taxon>
        <taxon>Dikarya</taxon>
        <taxon>Basidiomycota</taxon>
        <taxon>Pucciniomycotina</taxon>
        <taxon>Pucciniomycetes</taxon>
        <taxon>Pucciniales</taxon>
        <taxon>Pucciniaceae</taxon>
        <taxon>Puccinia</taxon>
    </lineage>
</organism>
<gene>
    <name evidence="2" type="ORF">PGTUg99_035991</name>
</gene>
<reference evidence="2 3" key="1">
    <citation type="submission" date="2019-05" db="EMBL/GenBank/DDBJ databases">
        <title>Emergence of the Ug99 lineage of the wheat stem rust pathogen through somatic hybridization.</title>
        <authorList>
            <person name="Li F."/>
            <person name="Upadhyaya N.M."/>
            <person name="Sperschneider J."/>
            <person name="Matny O."/>
            <person name="Nguyen-Phuc H."/>
            <person name="Mago R."/>
            <person name="Raley C."/>
            <person name="Miller M.E."/>
            <person name="Silverstein K.A.T."/>
            <person name="Henningsen E."/>
            <person name="Hirsch C.D."/>
            <person name="Visser B."/>
            <person name="Pretorius Z.A."/>
            <person name="Steffenson B.J."/>
            <person name="Schwessinger B."/>
            <person name="Dodds P.N."/>
            <person name="Figueroa M."/>
        </authorList>
    </citation>
    <scope>NUCLEOTIDE SEQUENCE [LARGE SCALE GENOMIC DNA]</scope>
    <source>
        <strain evidence="2 3">Ug99</strain>
    </source>
</reference>
<proteinExistence type="predicted"/>
<evidence type="ECO:0000313" key="2">
    <source>
        <dbReference type="EMBL" id="KAA1102789.1"/>
    </source>
</evidence>
<feature type="region of interest" description="Disordered" evidence="1">
    <location>
        <begin position="182"/>
        <end position="208"/>
    </location>
</feature>
<accession>A0A5B0PS62</accession>
<feature type="region of interest" description="Disordered" evidence="1">
    <location>
        <begin position="1"/>
        <end position="32"/>
    </location>
</feature>
<dbReference type="Proteomes" id="UP000325313">
    <property type="component" value="Unassembled WGS sequence"/>
</dbReference>
<name>A0A5B0PS62_PUCGR</name>
<dbReference type="AlphaFoldDB" id="A0A5B0PS62"/>
<evidence type="ECO:0000256" key="1">
    <source>
        <dbReference type="SAM" id="MobiDB-lite"/>
    </source>
</evidence>
<feature type="compositionally biased region" description="Basic residues" evidence="1">
    <location>
        <begin position="187"/>
        <end position="199"/>
    </location>
</feature>
<sequence length="258" mass="28721">MINHTFTHQPTNPVNGATKKSTSKHRRMGMDFGGSDRRPFEEIWIRLEGLPTDASYPRLGSFIERLRADPTVDLPGRPSLVDLVRPASFSQWGVRAIIRLVRPAELEDQEAWIARLLEAVGRLKLAGLSSVCRGPAGSLTPVEPVLLAPPSHPPAPSSSLLQPLPLDIPVTFEALFTIKNKNNKTSSKTRRHRHHKRQRTLAPSDQIQHATQSLAKLKTRESDFLAAKSLLQERSNRISPFQRFVKNIVVTSSSNLSA</sequence>
<evidence type="ECO:0000313" key="3">
    <source>
        <dbReference type="Proteomes" id="UP000325313"/>
    </source>
</evidence>
<comment type="caution">
    <text evidence="2">The sequence shown here is derived from an EMBL/GenBank/DDBJ whole genome shotgun (WGS) entry which is preliminary data.</text>
</comment>